<reference evidence="6" key="1">
    <citation type="journal article" date="2011" name="Science">
        <title>The plant cell wall-decomposing machinery underlies the functional diversity of forest fungi.</title>
        <authorList>
            <person name="Eastwood D.C."/>
            <person name="Floudas D."/>
            <person name="Binder M."/>
            <person name="Majcherczyk A."/>
            <person name="Schneider P."/>
            <person name="Aerts A."/>
            <person name="Asiegbu F.O."/>
            <person name="Baker S.E."/>
            <person name="Barry K."/>
            <person name="Bendiksby M."/>
            <person name="Blumentritt M."/>
            <person name="Coutinho P.M."/>
            <person name="Cullen D."/>
            <person name="de Vries R.P."/>
            <person name="Gathman A."/>
            <person name="Goodell B."/>
            <person name="Henrissat B."/>
            <person name="Ihrmark K."/>
            <person name="Kauserud H."/>
            <person name="Kohler A."/>
            <person name="LaButti K."/>
            <person name="Lapidus A."/>
            <person name="Lavin J.L."/>
            <person name="Lee Y.-H."/>
            <person name="Lindquist E."/>
            <person name="Lilly W."/>
            <person name="Lucas S."/>
            <person name="Morin E."/>
            <person name="Murat C."/>
            <person name="Oguiza J.A."/>
            <person name="Park J."/>
            <person name="Pisabarro A.G."/>
            <person name="Riley R."/>
            <person name="Rosling A."/>
            <person name="Salamov A."/>
            <person name="Schmidt O."/>
            <person name="Schmutz J."/>
            <person name="Skrede I."/>
            <person name="Stenlid J."/>
            <person name="Wiebenga A."/>
            <person name="Xie X."/>
            <person name="Kuees U."/>
            <person name="Hibbett D.S."/>
            <person name="Hoffmeister D."/>
            <person name="Hoegberg N."/>
            <person name="Martin F."/>
            <person name="Grigoriev I.V."/>
            <person name="Watkinson S.C."/>
        </authorList>
    </citation>
    <scope>NUCLEOTIDE SEQUENCE [LARGE SCALE GENOMIC DNA]</scope>
    <source>
        <strain evidence="6">strain S7.3</strain>
    </source>
</reference>
<evidence type="ECO:0000259" key="4">
    <source>
        <dbReference type="PROSITE" id="PS50158"/>
    </source>
</evidence>
<organism evidence="6">
    <name type="scientific">Serpula lacrymans var. lacrymans (strain S7.3)</name>
    <name type="common">Dry rot fungus</name>
    <dbReference type="NCBI Taxonomy" id="936435"/>
    <lineage>
        <taxon>Eukaryota</taxon>
        <taxon>Fungi</taxon>
        <taxon>Dikarya</taxon>
        <taxon>Basidiomycota</taxon>
        <taxon>Agaricomycotina</taxon>
        <taxon>Agaricomycetes</taxon>
        <taxon>Agaricomycetidae</taxon>
        <taxon>Boletales</taxon>
        <taxon>Coniophorineae</taxon>
        <taxon>Serpulaceae</taxon>
        <taxon>Serpula</taxon>
    </lineage>
</organism>
<feature type="region of interest" description="Disordered" evidence="3">
    <location>
        <begin position="1"/>
        <end position="36"/>
    </location>
</feature>
<sequence length="357" mass="42627">MSDLEYRDLPEPSNSTDSAFTREMMDSLPRIETPPPREASLEAYVKREVEKVIKETRLLYQSQLDEALEEVSVLEKRLKKKASPPPEKVERSRTALEKPENFSGDKKKYRAFRESLLLHFEDDAVYFEDDRKKISFVLSFMKEGEATAFRTDWLENRVDAQQLGFDITRTYGSWPYFADKMEQRFKDSFEKETAKNEILTLKQGNETAQAFFERFEEKKRWAEYTNQMNEEFLISLLRRNMNKPLEWKKELIRMDYIWREREKEKKGSETGRKPYSEQKKEGEKKRDGTGYTYTGNGEQMEVDKAKFRTEGRCYRCGEKGHRSFECKDAQKKKPQFNVREFLEKMTKEEREKLLEGF</sequence>
<dbReference type="EMBL" id="GL945546">
    <property type="protein sequence ID" value="EGN91686.1"/>
    <property type="molecule type" value="Genomic_DNA"/>
</dbReference>
<dbReference type="PANTHER" id="PTHR15503">
    <property type="entry name" value="LDOC1 RELATED"/>
    <property type="match status" value="1"/>
</dbReference>
<evidence type="ECO:0000256" key="2">
    <source>
        <dbReference type="PROSITE-ProRule" id="PRU00047"/>
    </source>
</evidence>
<dbReference type="STRING" id="936435.F8QJ40"/>
<keyword evidence="2" id="KW-0479">Metal-binding</keyword>
<gene>
    <name evidence="5" type="ORF">SERLA73DRAFT_157455</name>
</gene>
<dbReference type="HOGENOM" id="CLU_023196_0_0_1"/>
<dbReference type="AlphaFoldDB" id="F8QJ40"/>
<dbReference type="SUPFAM" id="SSF57756">
    <property type="entry name" value="Retrovirus zinc finger-like domains"/>
    <property type="match status" value="1"/>
</dbReference>
<feature type="compositionally biased region" description="Basic and acidic residues" evidence="3">
    <location>
        <begin position="1"/>
        <end position="10"/>
    </location>
</feature>
<evidence type="ECO:0000313" key="6">
    <source>
        <dbReference type="Proteomes" id="UP000008063"/>
    </source>
</evidence>
<keyword evidence="6" id="KW-1185">Reference proteome</keyword>
<dbReference type="GO" id="GO:0006397">
    <property type="term" value="P:mRNA processing"/>
    <property type="evidence" value="ECO:0007669"/>
    <property type="project" value="UniProtKB-KW"/>
</dbReference>
<dbReference type="PANTHER" id="PTHR15503:SF22">
    <property type="entry name" value="TRANSPOSON TY3-I GAG POLYPROTEIN"/>
    <property type="match status" value="1"/>
</dbReference>
<proteinExistence type="predicted"/>
<dbReference type="InterPro" id="IPR001878">
    <property type="entry name" value="Znf_CCHC"/>
</dbReference>
<dbReference type="InterPro" id="IPR005162">
    <property type="entry name" value="Retrotrans_gag_dom"/>
</dbReference>
<dbReference type="GO" id="GO:0003676">
    <property type="term" value="F:nucleic acid binding"/>
    <property type="evidence" value="ECO:0007669"/>
    <property type="project" value="InterPro"/>
</dbReference>
<dbReference type="PROSITE" id="PS50158">
    <property type="entry name" value="ZF_CCHC"/>
    <property type="match status" value="1"/>
</dbReference>
<feature type="compositionally biased region" description="Basic and acidic residues" evidence="3">
    <location>
        <begin position="87"/>
        <end position="100"/>
    </location>
</feature>
<dbReference type="InterPro" id="IPR036875">
    <property type="entry name" value="Znf_CCHC_sf"/>
</dbReference>
<dbReference type="eggNOG" id="ENOG502SG3D">
    <property type="taxonomic scope" value="Eukaryota"/>
</dbReference>
<dbReference type="Pfam" id="PF00098">
    <property type="entry name" value="zf-CCHC"/>
    <property type="match status" value="1"/>
</dbReference>
<protein>
    <recommendedName>
        <fullName evidence="4">CCHC-type domain-containing protein</fullName>
    </recommendedName>
</protein>
<keyword evidence="2" id="KW-0862">Zinc</keyword>
<evidence type="ECO:0000256" key="3">
    <source>
        <dbReference type="SAM" id="MobiDB-lite"/>
    </source>
</evidence>
<dbReference type="OMA" id="QWRAKAS"/>
<dbReference type="Pfam" id="PF03732">
    <property type="entry name" value="Retrotrans_gag"/>
    <property type="match status" value="1"/>
</dbReference>
<dbReference type="InterPro" id="IPR032567">
    <property type="entry name" value="RTL1-rel"/>
</dbReference>
<dbReference type="OrthoDB" id="2645941at2759"/>
<feature type="domain" description="CCHC-type" evidence="4">
    <location>
        <begin position="312"/>
        <end position="328"/>
    </location>
</feature>
<keyword evidence="1" id="KW-0507">mRNA processing</keyword>
<dbReference type="GO" id="GO:0008270">
    <property type="term" value="F:zinc ion binding"/>
    <property type="evidence" value="ECO:0007669"/>
    <property type="project" value="UniProtKB-KW"/>
</dbReference>
<evidence type="ECO:0000256" key="1">
    <source>
        <dbReference type="ARBA" id="ARBA00022664"/>
    </source>
</evidence>
<feature type="region of interest" description="Disordered" evidence="3">
    <location>
        <begin position="267"/>
        <end position="300"/>
    </location>
</feature>
<name>F8QJ40_SERL3</name>
<dbReference type="InParanoid" id="F8QJ40"/>
<feature type="region of interest" description="Disordered" evidence="3">
    <location>
        <begin position="79"/>
        <end position="100"/>
    </location>
</feature>
<keyword evidence="2" id="KW-0863">Zinc-finger</keyword>
<evidence type="ECO:0000313" key="5">
    <source>
        <dbReference type="EMBL" id="EGN91686.1"/>
    </source>
</evidence>
<dbReference type="Proteomes" id="UP000008063">
    <property type="component" value="Unassembled WGS sequence"/>
</dbReference>
<feature type="compositionally biased region" description="Basic and acidic residues" evidence="3">
    <location>
        <begin position="267"/>
        <end position="288"/>
    </location>
</feature>
<dbReference type="Gene3D" id="4.10.60.10">
    <property type="entry name" value="Zinc finger, CCHC-type"/>
    <property type="match status" value="1"/>
</dbReference>
<dbReference type="SMART" id="SM00343">
    <property type="entry name" value="ZnF_C2HC"/>
    <property type="match status" value="1"/>
</dbReference>
<accession>F8QJ40</accession>